<gene>
    <name evidence="1" type="ORF">YA0853_29355</name>
</gene>
<name>A0A8I1EAH7_9PSED</name>
<sequence>MQAMTNKPFTEGAKYTDYKIDKSNPGQKPGMSREAGNIWSGFKQGPDGNCTTVAAIKAAMMKFGQKPTDIFKDVTANGDGWDIQMRDGFQLHLSKSELQQATQQARFMGDDAGMMTDANFLYAASAKRAHMEGNQGWGFGNDANARRSFADALVSLNDGEMLSEGLDRLGLKGLYRQSSSSELASGVLGVVAYGGHAMASIGGHVELWGGRGGQPQYGGEAYAFK</sequence>
<comment type="caution">
    <text evidence="1">The sequence shown here is derived from an EMBL/GenBank/DDBJ whole genome shotgun (WGS) entry which is preliminary data.</text>
</comment>
<dbReference type="AlphaFoldDB" id="A0A8I1EAH7"/>
<dbReference type="Proteomes" id="UP000645865">
    <property type="component" value="Unassembled WGS sequence"/>
</dbReference>
<evidence type="ECO:0000313" key="2">
    <source>
        <dbReference type="Proteomes" id="UP000645865"/>
    </source>
</evidence>
<proteinExistence type="predicted"/>
<organism evidence="1 2">
    <name type="scientific">Pseudomonas rhodesiae</name>
    <dbReference type="NCBI Taxonomy" id="76760"/>
    <lineage>
        <taxon>Bacteria</taxon>
        <taxon>Pseudomonadati</taxon>
        <taxon>Pseudomonadota</taxon>
        <taxon>Gammaproteobacteria</taxon>
        <taxon>Pseudomonadales</taxon>
        <taxon>Pseudomonadaceae</taxon>
        <taxon>Pseudomonas</taxon>
    </lineage>
</organism>
<reference evidence="1" key="1">
    <citation type="submission" date="2020-12" db="EMBL/GenBank/DDBJ databases">
        <title>Comparative genomic insights into the epidemiology and virulence of plant pathogenic Pseudomonads from Turkey.</title>
        <authorList>
            <person name="Dillon M."/>
            <person name="Ruiz-Bedoya T."/>
            <person name="Bendalovic-Torma C."/>
            <person name="Guttman K.M."/>
            <person name="Kwak H."/>
            <person name="Middleton M.A."/>
            <person name="Wang P.W."/>
            <person name="Horuz S."/>
            <person name="Aysan Y."/>
            <person name="Guttman D.S."/>
        </authorList>
    </citation>
    <scope>NUCLEOTIDE SEQUENCE</scope>
    <source>
        <strain evidence="1">S5_IA_3a</strain>
    </source>
</reference>
<protein>
    <submittedName>
        <fullName evidence="1">Uncharacterized protein</fullName>
    </submittedName>
</protein>
<evidence type="ECO:0000313" key="1">
    <source>
        <dbReference type="EMBL" id="MBI6627735.1"/>
    </source>
</evidence>
<dbReference type="EMBL" id="JAEILH010000059">
    <property type="protein sequence ID" value="MBI6627735.1"/>
    <property type="molecule type" value="Genomic_DNA"/>
</dbReference>
<accession>A0A8I1EAH7</accession>